<comment type="caution">
    <text evidence="1">The sequence shown here is derived from an EMBL/GenBank/DDBJ whole genome shotgun (WGS) entry which is preliminary data.</text>
</comment>
<dbReference type="EMBL" id="BAABAS010000005">
    <property type="protein sequence ID" value="GAA4230007.1"/>
    <property type="molecule type" value="Genomic_DNA"/>
</dbReference>
<proteinExistence type="predicted"/>
<accession>A0ABP8BXT8</accession>
<evidence type="ECO:0000313" key="1">
    <source>
        <dbReference type="EMBL" id="GAA4230007.1"/>
    </source>
</evidence>
<gene>
    <name evidence="1" type="ORF">GCM10022254_23770</name>
</gene>
<dbReference type="Proteomes" id="UP001501710">
    <property type="component" value="Unassembled WGS sequence"/>
</dbReference>
<organism evidence="1 2">
    <name type="scientific">Actinomadura meridiana</name>
    <dbReference type="NCBI Taxonomy" id="559626"/>
    <lineage>
        <taxon>Bacteria</taxon>
        <taxon>Bacillati</taxon>
        <taxon>Actinomycetota</taxon>
        <taxon>Actinomycetes</taxon>
        <taxon>Streptosporangiales</taxon>
        <taxon>Thermomonosporaceae</taxon>
        <taxon>Actinomadura</taxon>
    </lineage>
</organism>
<sequence>MDGVPTLPGTILTVTGSQDETSILVRMTFVVTFPDGRLIKEREHFRATVGTGLPGLNRVPTAHWWDDDSPEPVLDPY</sequence>
<evidence type="ECO:0000313" key="2">
    <source>
        <dbReference type="Proteomes" id="UP001501710"/>
    </source>
</evidence>
<keyword evidence="2" id="KW-1185">Reference proteome</keyword>
<protein>
    <recommendedName>
        <fullName evidence="3">SnoaL-like domain-containing protein</fullName>
    </recommendedName>
</protein>
<name>A0ABP8BXT8_9ACTN</name>
<reference evidence="2" key="1">
    <citation type="journal article" date="2019" name="Int. J. Syst. Evol. Microbiol.">
        <title>The Global Catalogue of Microorganisms (GCM) 10K type strain sequencing project: providing services to taxonomists for standard genome sequencing and annotation.</title>
        <authorList>
            <consortium name="The Broad Institute Genomics Platform"/>
            <consortium name="The Broad Institute Genome Sequencing Center for Infectious Disease"/>
            <person name="Wu L."/>
            <person name="Ma J."/>
        </authorList>
    </citation>
    <scope>NUCLEOTIDE SEQUENCE [LARGE SCALE GENOMIC DNA]</scope>
    <source>
        <strain evidence="2">JCM 17440</strain>
    </source>
</reference>
<dbReference type="RefSeq" id="WP_344894394.1">
    <property type="nucleotide sequence ID" value="NZ_BAABAS010000005.1"/>
</dbReference>
<evidence type="ECO:0008006" key="3">
    <source>
        <dbReference type="Google" id="ProtNLM"/>
    </source>
</evidence>